<accession>A7DWH1</accession>
<organism evidence="1">
    <name type="scientific">Streptococcus pyogenes</name>
    <dbReference type="NCBI Taxonomy" id="1314"/>
    <lineage>
        <taxon>Bacteria</taxon>
        <taxon>Bacillati</taxon>
        <taxon>Bacillota</taxon>
        <taxon>Bacilli</taxon>
        <taxon>Lactobacillales</taxon>
        <taxon>Streptococcaceae</taxon>
        <taxon>Streptococcus</taxon>
    </lineage>
</organism>
<sequence>MPITEYIKRKFISQIKSDIHSNILLDIKAKIETSVESWQVFSKELPNIKYIKVTPFQKDYRTIRLLVNVTSETHFEFICKEKTEIRDIQRKHTIEYLLFFDDEVIMSLVEIGELRKVKFDSETQLDSTLLPYMYQTKYEEEAEQFLNTFYSSALKLPQPIDPLIAINSLGLTLLESPLSPDGSIRGQSHFRSELARVYDHTYNSYKSLVVSEGTVIL</sequence>
<proteinExistence type="predicted"/>
<evidence type="ECO:0000313" key="1">
    <source>
        <dbReference type="EMBL" id="CAM34259.1"/>
    </source>
</evidence>
<name>A7DWH1_STRPY</name>
<reference evidence="1" key="1">
    <citation type="journal article" date="2007" name="Antimicrob. Agents Chemother.">
        <title>SmaI typeability and tetracycline susceptibility and resistance in Streptococcus pyogenes isolates with efflux-mediated erythromycin resistance.</title>
        <authorList>
            <person name="Bacciaglia A."/>
            <person name="Brenciani A."/>
            <person name="Varaldo P.E."/>
            <person name="Giovanetti E."/>
        </authorList>
    </citation>
    <scope>NUCLEOTIDE SEQUENCE</scope>
    <source>
        <strain evidence="1">M46</strain>
    </source>
</reference>
<dbReference type="AlphaFoldDB" id="A7DWH1"/>
<protein>
    <submittedName>
        <fullName evidence="1">Uncharacterized protein</fullName>
    </submittedName>
</protein>
<dbReference type="EMBL" id="AM492531">
    <property type="protein sequence ID" value="CAM34259.1"/>
    <property type="molecule type" value="Genomic_DNA"/>
</dbReference>